<gene>
    <name evidence="2" type="ORF">PDESU_03418</name>
</gene>
<feature type="chain" id="PRO_5025566841" evidence="1">
    <location>
        <begin position="24"/>
        <end position="788"/>
    </location>
</feature>
<reference evidence="2 3" key="1">
    <citation type="submission" date="2019-04" db="EMBL/GenBank/DDBJ databases">
        <authorList>
            <person name="Van Vliet M D."/>
        </authorList>
    </citation>
    <scope>NUCLEOTIDE SEQUENCE [LARGE SCALE GENOMIC DNA]</scope>
    <source>
        <strain evidence="2 3">F1</strain>
    </source>
</reference>
<dbReference type="EMBL" id="CAAHFG010000002">
    <property type="protein sequence ID" value="VGO14848.1"/>
    <property type="molecule type" value="Genomic_DNA"/>
</dbReference>
<feature type="signal peptide" evidence="1">
    <location>
        <begin position="1"/>
        <end position="23"/>
    </location>
</feature>
<evidence type="ECO:0000313" key="2">
    <source>
        <dbReference type="EMBL" id="VGO14848.1"/>
    </source>
</evidence>
<keyword evidence="1" id="KW-0732">Signal</keyword>
<dbReference type="AlphaFoldDB" id="A0A6C2U462"/>
<sequence length="788" mass="81901">MQKSRIGIIATTIVALSAMTASAVTKWNVNSDGNWTNAANWDAGLPDATDVTSSTKPYTIRVDSTADALKFWNGNDSEVSSLDIQTNGNLSVVQDVNINEFSNATYKYAGLQLNDGSLSADNLNVAARPTSHGEGSLVMNSGSIDLSDSFNIGKSLNGWEAHGVATMFDGSFDVGNNFHVGGAVNERGTGVLNVHGGTFSATNGFVYVGGYENPASYTNRGSGTINVYGGAVNLGGNVVNISRAGSSDGTINMYGGLLTASANVQMDSDTDIGGRAEINLYGGEFLAEAGLDINHDSGIHVAGGILTWAGTDGIAEITNQVNLGRITWANGLTNMLTESWDASFTNTVTTDYGYWTNTQTSALFVDYDDVSAGDATVWAYNLTPTPGLPEDTDGPTTNKFTNNGGDQLWTTAANWDIGTAPTGLDRVEFSWDGNPSTLVVASEVEALDLLTGHNNTASVAVVSGGSLTVGNDVEIASSGSTGVGKLIVDGGDVAIGNDVYFGRWGTSRHGIGELNSGSITVDGLTHIGGGNAGATGMLTIAEGTYTGESDFFEVGRTGNGTLNMNGGLLKLETDGAAWKPLKVGTETGDGTINLNGGTIHTHKVEVEFEDTDAGTGTINLNGGLLRIEAGFAAGLRVEDDGQVVFGKGVLQWKADRIDNFTALVDGGFIDWADGQTNMLTESWDASWTNGADILYADYDDANPGYTTVWAYTPPVPTDPPVMLIAAGAGSSVDVTATNLNAGASYDLMGSDSLTATNWSSAGTCSGVVEKTWNVPASGPARFFRVEEQ</sequence>
<dbReference type="RefSeq" id="WP_136080473.1">
    <property type="nucleotide sequence ID" value="NZ_CAAHFG010000002.1"/>
</dbReference>
<keyword evidence="3" id="KW-1185">Reference proteome</keyword>
<proteinExistence type="predicted"/>
<protein>
    <submittedName>
        <fullName evidence="2">Uncharacterized protein</fullName>
    </submittedName>
</protein>
<name>A0A6C2U462_PONDE</name>
<evidence type="ECO:0000256" key="1">
    <source>
        <dbReference type="SAM" id="SignalP"/>
    </source>
</evidence>
<dbReference type="Proteomes" id="UP000366872">
    <property type="component" value="Unassembled WGS sequence"/>
</dbReference>
<organism evidence="2 3">
    <name type="scientific">Pontiella desulfatans</name>
    <dbReference type="NCBI Taxonomy" id="2750659"/>
    <lineage>
        <taxon>Bacteria</taxon>
        <taxon>Pseudomonadati</taxon>
        <taxon>Kiritimatiellota</taxon>
        <taxon>Kiritimatiellia</taxon>
        <taxon>Kiritimatiellales</taxon>
        <taxon>Pontiellaceae</taxon>
        <taxon>Pontiella</taxon>
    </lineage>
</organism>
<accession>A0A6C2U462</accession>
<evidence type="ECO:0000313" key="3">
    <source>
        <dbReference type="Proteomes" id="UP000366872"/>
    </source>
</evidence>